<dbReference type="AlphaFoldDB" id="F9WQP9"/>
<feature type="compositionally biased region" description="Polar residues" evidence="1">
    <location>
        <begin position="363"/>
        <end position="380"/>
    </location>
</feature>
<name>F9WQP9_TRYVY</name>
<feature type="compositionally biased region" description="Basic and acidic residues" evidence="1">
    <location>
        <begin position="387"/>
        <end position="398"/>
    </location>
</feature>
<accession>F9WQP9</accession>
<dbReference type="SUPFAM" id="SSF58087">
    <property type="entry name" value="Variant surface glycoprotein (N-terminal domain)"/>
    <property type="match status" value="1"/>
</dbReference>
<dbReference type="Proteomes" id="UP000009027">
    <property type="component" value="Unassembled WGS sequence"/>
</dbReference>
<evidence type="ECO:0000313" key="4">
    <source>
        <dbReference type="Proteomes" id="UP000009027"/>
    </source>
</evidence>
<keyword evidence="4" id="KW-1185">Reference proteome</keyword>
<feature type="region of interest" description="Disordered" evidence="1">
    <location>
        <begin position="303"/>
        <end position="398"/>
    </location>
</feature>
<feature type="signal peptide" evidence="2">
    <location>
        <begin position="1"/>
        <end position="25"/>
    </location>
</feature>
<reference evidence="3 4" key="1">
    <citation type="journal article" date="2012" name="Proc. Natl. Acad. Sci. U.S.A.">
        <title>Antigenic diversity is generated by distinct evolutionary mechanisms in African trypanosome species.</title>
        <authorList>
            <person name="Jackson A.P."/>
            <person name="Berry A."/>
            <person name="Aslett M."/>
            <person name="Allison H.C."/>
            <person name="Burton P."/>
            <person name="Vavrova-Anderson J."/>
            <person name="Brown R."/>
            <person name="Browne H."/>
            <person name="Corton N."/>
            <person name="Hauser H."/>
            <person name="Gamble J."/>
            <person name="Gilderthorp R."/>
            <person name="Marcello L."/>
            <person name="McQuillan J."/>
            <person name="Otto T.D."/>
            <person name="Quail M.A."/>
            <person name="Sanders M.J."/>
            <person name="van Tonder A."/>
            <person name="Ginger M.L."/>
            <person name="Field M.C."/>
            <person name="Barry J.D."/>
            <person name="Hertz-Fowler C."/>
            <person name="Berriman M."/>
        </authorList>
    </citation>
    <scope>NUCLEOTIDE SEQUENCE</scope>
    <source>
        <strain evidence="3 4">Y486</strain>
    </source>
</reference>
<organism evidence="3 4">
    <name type="scientific">Trypanosoma vivax (strain Y486)</name>
    <dbReference type="NCBI Taxonomy" id="1055687"/>
    <lineage>
        <taxon>Eukaryota</taxon>
        <taxon>Discoba</taxon>
        <taxon>Euglenozoa</taxon>
        <taxon>Kinetoplastea</taxon>
        <taxon>Metakinetoplastina</taxon>
        <taxon>Trypanosomatida</taxon>
        <taxon>Trypanosomatidae</taxon>
        <taxon>Trypanosoma</taxon>
        <taxon>Duttonella</taxon>
    </lineage>
</organism>
<protein>
    <submittedName>
        <fullName evidence="3">Uncharacterized protein</fullName>
    </submittedName>
</protein>
<feature type="compositionally biased region" description="Polar residues" evidence="1">
    <location>
        <begin position="332"/>
        <end position="352"/>
    </location>
</feature>
<dbReference type="EMBL" id="CAEX01004339">
    <property type="protein sequence ID" value="CCD19881.1"/>
    <property type="molecule type" value="Genomic_DNA"/>
</dbReference>
<dbReference type="VEuPathDB" id="TriTrypDB:TvY486_0026150"/>
<proteinExistence type="predicted"/>
<evidence type="ECO:0000256" key="2">
    <source>
        <dbReference type="SAM" id="SignalP"/>
    </source>
</evidence>
<evidence type="ECO:0000313" key="3">
    <source>
        <dbReference type="EMBL" id="CCD19881.1"/>
    </source>
</evidence>
<keyword evidence="2" id="KW-0732">Signal</keyword>
<evidence type="ECO:0000256" key="1">
    <source>
        <dbReference type="SAM" id="MobiDB-lite"/>
    </source>
</evidence>
<feature type="chain" id="PRO_5003395276" evidence="2">
    <location>
        <begin position="26"/>
        <end position="417"/>
    </location>
</feature>
<sequence>MSERSGSALRALLFLSLICVGGASANTKAVKDTTAAEVCAIVDRMRAAAEAATDMIEDSTTTSERLVEWAFSSGGVAELRHLTTLAGNDEEMNATQEKGAGARVDESTHFVGLGGLKAIAGKAAEVTKKAAKARTLLTSYADRLSDMIEILANYQSKNAQQYCIAGSDTDATPGGGAYKQGCPEKDTSADAKTLLAENKVTVDRQKKDLKDTLSIASFGVTSSGVADGSGTCNLLRKKSSNEGGFTGALTEPNTFTWMKTMKITDTSGDNNAITWVTTEIGKAADLFTEAWTAYAGPQGYQQTCKGSHMCARTPSDEEETKLQQHRRRTAAALSQRTATRSEQVGATTNAQGHNAGAAGETKAQAQLSKERTASTAQPELQGQARRSGADKAGQETRTAHASILVGTALACAARDKE</sequence>
<gene>
    <name evidence="3" type="ORF">TvY486_0026150</name>
</gene>